<evidence type="ECO:0000313" key="2">
    <source>
        <dbReference type="Proteomes" id="UP001206895"/>
    </source>
</evidence>
<gene>
    <name evidence="1" type="ORF">LX13_002944</name>
</gene>
<evidence type="ECO:0008006" key="3">
    <source>
        <dbReference type="Google" id="ProtNLM"/>
    </source>
</evidence>
<dbReference type="InterPro" id="IPR016193">
    <property type="entry name" value="Cytidine_deaminase-like"/>
</dbReference>
<comment type="caution">
    <text evidence="1">The sequence shown here is derived from an EMBL/GenBank/DDBJ whole genome shotgun (WGS) entry which is preliminary data.</text>
</comment>
<reference evidence="1 2" key="1">
    <citation type="submission" date="2022-06" db="EMBL/GenBank/DDBJ databases">
        <title>Genomic Encyclopedia of Archaeal and Bacterial Type Strains, Phase II (KMG-II): from individual species to whole genera.</title>
        <authorList>
            <person name="Goeker M."/>
        </authorList>
    </citation>
    <scope>NUCLEOTIDE SEQUENCE [LARGE SCALE GENOMIC DNA]</scope>
    <source>
        <strain evidence="1 2">DSM 44693</strain>
    </source>
</reference>
<dbReference type="Gene3D" id="3.40.140.10">
    <property type="entry name" value="Cytidine Deaminase, domain 2"/>
    <property type="match status" value="1"/>
</dbReference>
<keyword evidence="2" id="KW-1185">Reference proteome</keyword>
<accession>A0ABT1HHB3</accession>
<dbReference type="Proteomes" id="UP001206895">
    <property type="component" value="Unassembled WGS sequence"/>
</dbReference>
<sequence length="134" mass="13223">MSTPSDQLVLPEGWTAVTGPDDLDAEDAKLVVLARGAMGRVEATQAAAVRDTDGRTYAAAPVSLPALSLSALQVAVAVAASSGATGLEAAVLLAGDATDPGLAAAGDLGADVTVIVTDRSGRESLRLTRNGAPA</sequence>
<name>A0ABT1HHB3_9NOCA</name>
<organism evidence="1 2">
    <name type="scientific">Williamsia maris</name>
    <dbReference type="NCBI Taxonomy" id="72806"/>
    <lineage>
        <taxon>Bacteria</taxon>
        <taxon>Bacillati</taxon>
        <taxon>Actinomycetota</taxon>
        <taxon>Actinomycetes</taxon>
        <taxon>Mycobacteriales</taxon>
        <taxon>Nocardiaceae</taxon>
        <taxon>Williamsia</taxon>
    </lineage>
</organism>
<protein>
    <recommendedName>
        <fullName evidence="3">Cytidine deaminase</fullName>
    </recommendedName>
</protein>
<dbReference type="SUPFAM" id="SSF53927">
    <property type="entry name" value="Cytidine deaminase-like"/>
    <property type="match status" value="1"/>
</dbReference>
<proteinExistence type="predicted"/>
<evidence type="ECO:0000313" key="1">
    <source>
        <dbReference type="EMBL" id="MCP2177116.1"/>
    </source>
</evidence>
<dbReference type="EMBL" id="JAMTCJ010000003">
    <property type="protein sequence ID" value="MCP2177116.1"/>
    <property type="molecule type" value="Genomic_DNA"/>
</dbReference>